<feature type="transmembrane region" description="Helical" evidence="1">
    <location>
        <begin position="78"/>
        <end position="104"/>
    </location>
</feature>
<dbReference type="Pfam" id="PF01569">
    <property type="entry name" value="PAP2"/>
    <property type="match status" value="1"/>
</dbReference>
<dbReference type="STRING" id="1886670.PTI45_00106"/>
<feature type="transmembrane region" description="Helical" evidence="1">
    <location>
        <begin position="20"/>
        <end position="41"/>
    </location>
</feature>
<dbReference type="SUPFAM" id="SSF48317">
    <property type="entry name" value="Acid phosphatase/Vanadium-dependent haloperoxidase"/>
    <property type="match status" value="1"/>
</dbReference>
<evidence type="ECO:0000259" key="2">
    <source>
        <dbReference type="SMART" id="SM00014"/>
    </source>
</evidence>
<protein>
    <submittedName>
        <fullName evidence="3">Undecaprenyl-diphosphate phosphatase</fullName>
        <ecNumber evidence="3">3.6.1.27</ecNumber>
    </submittedName>
</protein>
<dbReference type="EMBL" id="MDER01000002">
    <property type="protein sequence ID" value="ODP30385.1"/>
    <property type="molecule type" value="Genomic_DNA"/>
</dbReference>
<keyword evidence="4" id="KW-1185">Reference proteome</keyword>
<dbReference type="GO" id="GO:0050380">
    <property type="term" value="F:undecaprenyl-diphosphatase activity"/>
    <property type="evidence" value="ECO:0007669"/>
    <property type="project" value="UniProtKB-EC"/>
</dbReference>
<proteinExistence type="predicted"/>
<keyword evidence="1" id="KW-0472">Membrane</keyword>
<feature type="transmembrane region" description="Helical" evidence="1">
    <location>
        <begin position="111"/>
        <end position="132"/>
    </location>
</feature>
<feature type="transmembrane region" description="Helical" evidence="1">
    <location>
        <begin position="209"/>
        <end position="230"/>
    </location>
</feature>
<keyword evidence="3" id="KW-0378">Hydrolase</keyword>
<dbReference type="EC" id="3.6.1.27" evidence="3"/>
<dbReference type="SMART" id="SM00014">
    <property type="entry name" value="acidPPc"/>
    <property type="match status" value="1"/>
</dbReference>
<accession>A0A1E3LB38</accession>
<feature type="transmembrane region" description="Helical" evidence="1">
    <location>
        <begin position="152"/>
        <end position="171"/>
    </location>
</feature>
<feature type="domain" description="Phosphatidic acid phosphatase type 2/haloperoxidase" evidence="2">
    <location>
        <begin position="110"/>
        <end position="224"/>
    </location>
</feature>
<comment type="caution">
    <text evidence="3">The sequence shown here is derived from an EMBL/GenBank/DDBJ whole genome shotgun (WGS) entry which is preliminary data.</text>
</comment>
<dbReference type="RefSeq" id="WP_069325598.1">
    <property type="nucleotide sequence ID" value="NZ_MDER01000002.1"/>
</dbReference>
<gene>
    <name evidence="3" type="primary">bcrC</name>
    <name evidence="3" type="ORF">PTI45_00106</name>
</gene>
<dbReference type="CDD" id="cd03392">
    <property type="entry name" value="PAP2_like_2"/>
    <property type="match status" value="1"/>
</dbReference>
<organism evidence="3 4">
    <name type="scientific">Paenibacillus nuruki</name>
    <dbReference type="NCBI Taxonomy" id="1886670"/>
    <lineage>
        <taxon>Bacteria</taxon>
        <taxon>Bacillati</taxon>
        <taxon>Bacillota</taxon>
        <taxon>Bacilli</taxon>
        <taxon>Bacillales</taxon>
        <taxon>Paenibacillaceae</taxon>
        <taxon>Paenibacillus</taxon>
    </lineage>
</organism>
<dbReference type="Gene3D" id="1.20.144.10">
    <property type="entry name" value="Phosphatidic acid phosphatase type 2/haloperoxidase"/>
    <property type="match status" value="2"/>
</dbReference>
<keyword evidence="1" id="KW-1133">Transmembrane helix</keyword>
<dbReference type="AlphaFoldDB" id="A0A1E3LB38"/>
<reference evidence="3 4" key="1">
    <citation type="submission" date="2016-08" db="EMBL/GenBank/DDBJ databases">
        <title>Genome sequencing of Paenibacillus sp. TI45-13ar, isolated from Korean traditional nuruk.</title>
        <authorList>
            <person name="Kim S.-J."/>
        </authorList>
    </citation>
    <scope>NUCLEOTIDE SEQUENCE [LARGE SCALE GENOMIC DNA]</scope>
    <source>
        <strain evidence="3 4">TI45-13ar</strain>
    </source>
</reference>
<dbReference type="InterPro" id="IPR036938">
    <property type="entry name" value="PAP2/HPO_sf"/>
</dbReference>
<dbReference type="PANTHER" id="PTHR14969">
    <property type="entry name" value="SPHINGOSINE-1-PHOSPHATE PHOSPHOHYDROLASE"/>
    <property type="match status" value="1"/>
</dbReference>
<dbReference type="Proteomes" id="UP000094578">
    <property type="component" value="Unassembled WGS sequence"/>
</dbReference>
<feature type="transmembrane region" description="Helical" evidence="1">
    <location>
        <begin position="178"/>
        <end position="197"/>
    </location>
</feature>
<sequence length="242" mass="27531">MSSEQFSNSNNEQPQRFSSLPVWLLIIMILVGGGIASFLLLRGIVWGVESIALYDIHTWEKGFQSYVRTFHEEPIRTIMLFFTYMGSFYSTVFVALSFSILLMVHNMYREGLALLVTTAGAWQINVLLKSFFMRPRPDLEFWTHASGYSFPSGHSTIAAAMYGMLFVIWGMHRKRHQLSLTLPIVCGILLIVGIGLSRVYLGVHYPTDIIGGYIAGSLWLTACAYSLHLWRKSDPQRTSIRY</sequence>
<keyword evidence="1" id="KW-0812">Transmembrane</keyword>
<evidence type="ECO:0000313" key="4">
    <source>
        <dbReference type="Proteomes" id="UP000094578"/>
    </source>
</evidence>
<evidence type="ECO:0000313" key="3">
    <source>
        <dbReference type="EMBL" id="ODP30385.1"/>
    </source>
</evidence>
<evidence type="ECO:0000256" key="1">
    <source>
        <dbReference type="SAM" id="Phobius"/>
    </source>
</evidence>
<dbReference type="InterPro" id="IPR000326">
    <property type="entry name" value="PAP2/HPO"/>
</dbReference>
<name>A0A1E3LB38_9BACL</name>
<dbReference type="PANTHER" id="PTHR14969:SF13">
    <property type="entry name" value="AT30094P"/>
    <property type="match status" value="1"/>
</dbReference>